<accession>A0A4Y7Q523</accession>
<dbReference type="InterPro" id="IPR032675">
    <property type="entry name" value="LRR_dom_sf"/>
</dbReference>
<reference evidence="1 2" key="1">
    <citation type="submission" date="2018-06" db="EMBL/GenBank/DDBJ databases">
        <title>A transcriptomic atlas of mushroom development highlights an independent origin of complex multicellularity.</title>
        <authorList>
            <consortium name="DOE Joint Genome Institute"/>
            <person name="Krizsan K."/>
            <person name="Almasi E."/>
            <person name="Merenyi Z."/>
            <person name="Sahu N."/>
            <person name="Viragh M."/>
            <person name="Koszo T."/>
            <person name="Mondo S."/>
            <person name="Kiss B."/>
            <person name="Balint B."/>
            <person name="Kues U."/>
            <person name="Barry K."/>
            <person name="Hegedus J.C."/>
            <person name="Henrissat B."/>
            <person name="Johnson J."/>
            <person name="Lipzen A."/>
            <person name="Ohm R."/>
            <person name="Nagy I."/>
            <person name="Pangilinan J."/>
            <person name="Yan J."/>
            <person name="Xiong Y."/>
            <person name="Grigoriev I.V."/>
            <person name="Hibbett D.S."/>
            <person name="Nagy L.G."/>
        </authorList>
    </citation>
    <scope>NUCLEOTIDE SEQUENCE [LARGE SCALE GENOMIC DNA]</scope>
    <source>
        <strain evidence="1 2">SZMC22713</strain>
    </source>
</reference>
<organism evidence="1 2">
    <name type="scientific">Rickenella mellea</name>
    <dbReference type="NCBI Taxonomy" id="50990"/>
    <lineage>
        <taxon>Eukaryota</taxon>
        <taxon>Fungi</taxon>
        <taxon>Dikarya</taxon>
        <taxon>Basidiomycota</taxon>
        <taxon>Agaricomycotina</taxon>
        <taxon>Agaricomycetes</taxon>
        <taxon>Hymenochaetales</taxon>
        <taxon>Rickenellaceae</taxon>
        <taxon>Rickenella</taxon>
    </lineage>
</organism>
<dbReference type="InterPro" id="IPR036047">
    <property type="entry name" value="F-box-like_dom_sf"/>
</dbReference>
<proteinExistence type="predicted"/>
<name>A0A4Y7Q523_9AGAM</name>
<dbReference type="VEuPathDB" id="FungiDB:BD410DRAFT_213162"/>
<evidence type="ECO:0000313" key="2">
    <source>
        <dbReference type="Proteomes" id="UP000294933"/>
    </source>
</evidence>
<dbReference type="AlphaFoldDB" id="A0A4Y7Q523"/>
<dbReference type="OrthoDB" id="2269034at2759"/>
<dbReference type="Proteomes" id="UP000294933">
    <property type="component" value="Unassembled WGS sequence"/>
</dbReference>
<dbReference type="SUPFAM" id="SSF52058">
    <property type="entry name" value="L domain-like"/>
    <property type="match status" value="1"/>
</dbReference>
<evidence type="ECO:0000313" key="1">
    <source>
        <dbReference type="EMBL" id="TDL22674.1"/>
    </source>
</evidence>
<sequence length="453" mass="51634">MLAKVKALIPAQIRRRKIGSSVQIANNKLPIELLVEIFLYCLPTDRFPVASSSEAPILLGMICRVWRSVSLNTPQLWAKISLSCWYPLCIWESESFHRFGIHVWIRRSGNSPLSFEIEAHYEKHISAPLLTFALQAEAHRWKAVHLGTRCDCTEHILQMLCIPGKTPMLTDFRFLGDYPCTQFKKPITCASQLSIVHLRSTNNPFLRSDRFHALRELRISINLSGISTQEYSSTLLKCPLLEILEIVCPFRLHETETVVHTLQHLRTLIIEGSAVELLNSFDTPVLTSLAISTVSMSHVQSSERVHLSRFLLRCGGELQRLRLSGNFISCDDIAKSLRHTPMLELLCVESYMLKGELTALFCLQLVHFEILVTQPRTNQTLIAVDAILSQWKGGRLKECAITIIRVHFHSLSAVLMLQDVKECIQQGLQIDHLPLPYPHQQGWWVSHLNRVFP</sequence>
<keyword evidence="2" id="KW-1185">Reference proteome</keyword>
<dbReference type="Gene3D" id="3.80.10.10">
    <property type="entry name" value="Ribonuclease Inhibitor"/>
    <property type="match status" value="1"/>
</dbReference>
<protein>
    <submittedName>
        <fullName evidence="1">Uncharacterized protein</fullName>
    </submittedName>
</protein>
<dbReference type="STRING" id="50990.A0A4Y7Q523"/>
<dbReference type="SUPFAM" id="SSF81383">
    <property type="entry name" value="F-box domain"/>
    <property type="match status" value="1"/>
</dbReference>
<gene>
    <name evidence="1" type="ORF">BD410DRAFT_213162</name>
</gene>
<dbReference type="EMBL" id="ML170174">
    <property type="protein sequence ID" value="TDL22674.1"/>
    <property type="molecule type" value="Genomic_DNA"/>
</dbReference>